<gene>
    <name evidence="7" type="ORF">QWJ38_19815</name>
</gene>
<evidence type="ECO:0000256" key="1">
    <source>
        <dbReference type="ARBA" id="ARBA00022645"/>
    </source>
</evidence>
<keyword evidence="3 6" id="KW-0732">Signal</keyword>
<dbReference type="InterPro" id="IPR001563">
    <property type="entry name" value="Peptidase_S10"/>
</dbReference>
<organism evidence="7 8">
    <name type="scientific">Roseateles violae</name>
    <dbReference type="NCBI Taxonomy" id="3058042"/>
    <lineage>
        <taxon>Bacteria</taxon>
        <taxon>Pseudomonadati</taxon>
        <taxon>Pseudomonadota</taxon>
        <taxon>Betaproteobacteria</taxon>
        <taxon>Burkholderiales</taxon>
        <taxon>Sphaerotilaceae</taxon>
        <taxon>Roseateles</taxon>
    </lineage>
</organism>
<keyword evidence="1" id="KW-0121">Carboxypeptidase</keyword>
<protein>
    <recommendedName>
        <fullName evidence="9">Carboxypeptidase C (Cathepsin A)</fullName>
    </recommendedName>
</protein>
<keyword evidence="8" id="KW-1185">Reference proteome</keyword>
<dbReference type="EMBL" id="JAUHHC010000005">
    <property type="protein sequence ID" value="MDN3922544.1"/>
    <property type="molecule type" value="Genomic_DNA"/>
</dbReference>
<dbReference type="Pfam" id="PF00450">
    <property type="entry name" value="Peptidase_S10"/>
    <property type="match status" value="1"/>
</dbReference>
<proteinExistence type="predicted"/>
<keyword evidence="5" id="KW-0325">Glycoprotein</keyword>
<evidence type="ECO:0000313" key="8">
    <source>
        <dbReference type="Proteomes" id="UP001228044"/>
    </source>
</evidence>
<evidence type="ECO:0000256" key="5">
    <source>
        <dbReference type="ARBA" id="ARBA00023180"/>
    </source>
</evidence>
<dbReference type="PANTHER" id="PTHR11802:SF3">
    <property type="entry name" value="RETINOID-INDUCIBLE SERINE CARBOXYPEPTIDASE"/>
    <property type="match status" value="1"/>
</dbReference>
<feature type="chain" id="PRO_5047256838" description="Carboxypeptidase C (Cathepsin A)" evidence="6">
    <location>
        <begin position="33"/>
        <end position="503"/>
    </location>
</feature>
<comment type="caution">
    <text evidence="7">The sequence shown here is derived from an EMBL/GenBank/DDBJ whole genome shotgun (WGS) entry which is preliminary data.</text>
</comment>
<evidence type="ECO:0000256" key="3">
    <source>
        <dbReference type="ARBA" id="ARBA00022729"/>
    </source>
</evidence>
<dbReference type="PANTHER" id="PTHR11802">
    <property type="entry name" value="SERINE PROTEASE FAMILY S10 SERINE CARBOXYPEPTIDASE"/>
    <property type="match status" value="1"/>
</dbReference>
<feature type="signal peptide" evidence="6">
    <location>
        <begin position="1"/>
        <end position="32"/>
    </location>
</feature>
<dbReference type="SUPFAM" id="SSF53474">
    <property type="entry name" value="alpha/beta-Hydrolases"/>
    <property type="match status" value="1"/>
</dbReference>
<dbReference type="InterPro" id="IPR029058">
    <property type="entry name" value="AB_hydrolase_fold"/>
</dbReference>
<evidence type="ECO:0008006" key="9">
    <source>
        <dbReference type="Google" id="ProtNLM"/>
    </source>
</evidence>
<accession>A0ABT8DYE7</accession>
<evidence type="ECO:0000313" key="7">
    <source>
        <dbReference type="EMBL" id="MDN3922544.1"/>
    </source>
</evidence>
<dbReference type="Proteomes" id="UP001228044">
    <property type="component" value="Unassembled WGS sequence"/>
</dbReference>
<evidence type="ECO:0000256" key="6">
    <source>
        <dbReference type="SAM" id="SignalP"/>
    </source>
</evidence>
<evidence type="ECO:0000256" key="2">
    <source>
        <dbReference type="ARBA" id="ARBA00022670"/>
    </source>
</evidence>
<evidence type="ECO:0000256" key="4">
    <source>
        <dbReference type="ARBA" id="ARBA00022801"/>
    </source>
</evidence>
<name>A0ABT8DYE7_9BURK</name>
<sequence>MNRPISIPGRLVAGIFSSMVLVIAPVVAQAQALTAAASPDNASLIAGPIVTRHQMALNGRAISYVATYTELPLPEGSAEPLATISATSYTLTTDGPSARPVLFLFNGGPGASSSPLHFNAFGPLRFFEREGREPKRQLESNPDTLLDVADLVFVDPVGTGYSRVLKGDGPSPYLGIDGDARAAVSIIRHWLSTHARQGSPLFIGGQSYGGFRVASMMRYAKDLPPVSGLLLVSPLLDASLSTPAVGNELVFAMDLPSMAVAAWLHGRGNREVQGRSAAEVFDRAQAFVRNDYLPALLQGSKLPNDHLGSLASRMSGLIGIDAAELKNRRLRIESEYFLTHVLNEAGKRLGRLDTRVIGSSSPPAAGRPTNDPSLTVSAGLGPIDKYFREVLKVPVERKYVTLSFDVNGKWNWHDVGGQETLYMNPAKYIAAAMRDRDTLRLLYVGGLFDMATTVAASEYALDHAGLPMERVRFERFASPHSPYDDAANLERFSAEVRRLLVGR</sequence>
<keyword evidence="4" id="KW-0378">Hydrolase</keyword>
<dbReference type="RefSeq" id="WP_290360843.1">
    <property type="nucleotide sequence ID" value="NZ_JAUHHC010000005.1"/>
</dbReference>
<dbReference type="Gene3D" id="3.40.50.1820">
    <property type="entry name" value="alpha/beta hydrolase"/>
    <property type="match status" value="1"/>
</dbReference>
<keyword evidence="2" id="KW-0645">Protease</keyword>
<reference evidence="7 8" key="1">
    <citation type="submission" date="2023-06" db="EMBL/GenBank/DDBJ databases">
        <title>Pelomonas sp. PFR6 16S ribosomal RNA gene Genome sequencing and assembly.</title>
        <authorList>
            <person name="Woo H."/>
        </authorList>
    </citation>
    <scope>NUCLEOTIDE SEQUENCE [LARGE SCALE GENOMIC DNA]</scope>
    <source>
        <strain evidence="7 8">PFR6</strain>
    </source>
</reference>